<proteinExistence type="predicted"/>
<keyword evidence="3" id="KW-1185">Reference proteome</keyword>
<feature type="region of interest" description="Disordered" evidence="1">
    <location>
        <begin position="467"/>
        <end position="535"/>
    </location>
</feature>
<sequence length="722" mass="77872">MDSFRFVQQSGVSPSYCHCPPYHDADLGKHFDRLTQRTSTASTASGSLATTHDYASEVSTASASQAPPPFRIAACLPFPRADSSSHHHHDGYPLPANRRKKRNRKKVFPFLLSWLRRRPTSPSQSHRPPHGLESAAESDADVSISPLADLHRMPSCTDDDMLLLSQDTVKSAPDHPLPSSDDTPLPSPPTSSAVLFERRSQRTYTVSGVDPTLELTAVCWREKRRQCASPVNEPPLIEPGQAGAVASQPSWDSRVGVQVSQALHKSLCKNLKVIGHYQRRYLEDKRAKLKAREELLRYHSHSPYFRLHQSQSQKEKDSSGSTRRSGDTTLRRLVSSGSTVESLSDMNMLGSSSSSNKKAALRSQRTAPNLASVSGGGEDTPHPLTHGTPPEQGVTTPVASLCPPSPSSVISISYCPSDEWSAGLISHSSSKDALLPPAPPSAESISMRRQVRQGITRSMRELVASWASEQGGKGEGAAAAGGGGTLPMLGDSDGGSRKKDGEGKGKKSKRSTPIDELLDRERRARDLQSSMQKARSIRLRLQEITREELQANATLSETSRLGFEGDRSTLHPTFVPPTHRVLPSPPGPPEPPTPPSLLQPPDSPSLRPRHTPQHSNRGGGGFSYMGLVHTHTHTHQKDTISSISISSGKGPQEDTKLLSDTSSTLSSSSVESGSGGLKNVTVGPTVDADVLTALEEQIRGCDALLYAARKGVEGWSDFLSAV</sequence>
<dbReference type="AlphaFoldDB" id="A0A0G4EIE0"/>
<dbReference type="VEuPathDB" id="CryptoDB:Vbra_4976"/>
<feature type="compositionally biased region" description="Basic and acidic residues" evidence="1">
    <location>
        <begin position="494"/>
        <end position="505"/>
    </location>
</feature>
<feature type="compositionally biased region" description="Gly residues" evidence="1">
    <location>
        <begin position="471"/>
        <end position="485"/>
    </location>
</feature>
<evidence type="ECO:0000313" key="3">
    <source>
        <dbReference type="Proteomes" id="UP000041254"/>
    </source>
</evidence>
<feature type="compositionally biased region" description="Low complexity" evidence="1">
    <location>
        <begin position="342"/>
        <end position="356"/>
    </location>
</feature>
<feature type="region of interest" description="Disordered" evidence="1">
    <location>
        <begin position="557"/>
        <end position="677"/>
    </location>
</feature>
<reference evidence="2 3" key="1">
    <citation type="submission" date="2014-11" db="EMBL/GenBank/DDBJ databases">
        <authorList>
            <person name="Zhu J."/>
            <person name="Qi W."/>
            <person name="Song R."/>
        </authorList>
    </citation>
    <scope>NUCLEOTIDE SEQUENCE [LARGE SCALE GENOMIC DNA]</scope>
</reference>
<organism evidence="2 3">
    <name type="scientific">Vitrella brassicaformis (strain CCMP3155)</name>
    <dbReference type="NCBI Taxonomy" id="1169540"/>
    <lineage>
        <taxon>Eukaryota</taxon>
        <taxon>Sar</taxon>
        <taxon>Alveolata</taxon>
        <taxon>Colpodellida</taxon>
        <taxon>Vitrellaceae</taxon>
        <taxon>Vitrella</taxon>
    </lineage>
</organism>
<feature type="region of interest" description="Disordered" evidence="1">
    <location>
        <begin position="118"/>
        <end position="140"/>
    </location>
</feature>
<protein>
    <submittedName>
        <fullName evidence="2">Uncharacterized protein</fullName>
    </submittedName>
</protein>
<dbReference type="InParanoid" id="A0A0G4EIE0"/>
<feature type="region of interest" description="Disordered" evidence="1">
    <location>
        <begin position="170"/>
        <end position="192"/>
    </location>
</feature>
<dbReference type="EMBL" id="CDMY01000234">
    <property type="protein sequence ID" value="CEL95647.1"/>
    <property type="molecule type" value="Genomic_DNA"/>
</dbReference>
<evidence type="ECO:0000313" key="2">
    <source>
        <dbReference type="EMBL" id="CEL95647.1"/>
    </source>
</evidence>
<gene>
    <name evidence="2" type="ORF">Vbra_4976</name>
</gene>
<feature type="compositionally biased region" description="Basic and acidic residues" evidence="1">
    <location>
        <begin position="313"/>
        <end position="330"/>
    </location>
</feature>
<feature type="compositionally biased region" description="Polar residues" evidence="1">
    <location>
        <begin position="363"/>
        <end position="372"/>
    </location>
</feature>
<dbReference type="Proteomes" id="UP000041254">
    <property type="component" value="Unassembled WGS sequence"/>
</dbReference>
<feature type="compositionally biased region" description="Low complexity" evidence="1">
    <location>
        <begin position="658"/>
        <end position="672"/>
    </location>
</feature>
<evidence type="ECO:0000256" key="1">
    <source>
        <dbReference type="SAM" id="MobiDB-lite"/>
    </source>
</evidence>
<feature type="region of interest" description="Disordered" evidence="1">
    <location>
        <begin position="304"/>
        <end position="400"/>
    </location>
</feature>
<feature type="compositionally biased region" description="Basic and acidic residues" evidence="1">
    <location>
        <begin position="517"/>
        <end position="526"/>
    </location>
</feature>
<feature type="compositionally biased region" description="Pro residues" evidence="1">
    <location>
        <begin position="583"/>
        <end position="603"/>
    </location>
</feature>
<name>A0A0G4EIE0_VITBC</name>
<accession>A0A0G4EIE0</accession>